<dbReference type="RefSeq" id="WP_126782752.1">
    <property type="nucleotide sequence ID" value="NZ_PIQC01000007.1"/>
</dbReference>
<gene>
    <name evidence="4" type="ORF">CWI78_10485</name>
</gene>
<dbReference type="PANTHER" id="PTHR38478:SF1">
    <property type="entry name" value="ZINC DEPENDENT METALLOPROTEASE DOMAIN LIPOPROTEIN"/>
    <property type="match status" value="1"/>
</dbReference>
<sequence>MQSFLSKTLLLITLLVSLSALAKTENNSIEAFTSSFEEQQGFFTFYHDKATSKFYLEVPKDSRQFIFQTSLPWGLGSNDVGLDRGQLGETRLSSFHIEGNRALLVQHNTEFRAQTRNQAERDSVNQAFADAVLYGFEVVASNDKHVLIDYTPYLLSDVHGVSKRLQQTEQGQFKADPNRSVVYPERSKAFVENTELEAKVTFVGEGQGQWINQVAANADAISLHLHHSFIKLPDAAYQPREFHPNSGFWAHSFKDYAAPLGESMTVQYIPRHRLNKKDPIASQSEAREPIVYYLDPGAPEPVKTALLEGARWWTEGFEELGYDNAFQVKVLPDDADPMDARYNVIQWVHRATRGWSYGSSVIDPRTGEIIKGHVTLGSLRVRQDMKIAEGLLTPFIEDASELKAAVKSMALARIRQLSAHEIGHTLGIAHNFAASTTDRASVMDYPHPLVNLTTEGTLSLNNAYAEGLGIWDKQVLAYGYSDFGGMPSSSEQLARILEKNKTLNLHFISDRDARPASGAHPLAHLWDNGSDPVTELERLLSVRQQVLGSFSKDMLQPEQPLSQLQAIFVPVYLLHRYQTEAAVKWLGGVNYRYYMANDTADDYQPVGAARQQSALKQLLKTIQADNLRVPSHVKQWLVPVAYGQNSSREDFDGKMGLIPDTVSMAASAADHSLHLMLNSQRLNRLVQQHADNERIPSPTQVMSEIFSTVFNDWENATNDPLLQRLLMTALNAEVRAIKSAGLAAETRLMMRAELVKQQQQLAESSSLLLQQLAHDLESFLTDGKWPEQYEPEALPPGSPI</sequence>
<dbReference type="SUPFAM" id="SSF55486">
    <property type="entry name" value="Metalloproteases ('zincins'), catalytic domain"/>
    <property type="match status" value="1"/>
</dbReference>
<evidence type="ECO:0000259" key="2">
    <source>
        <dbReference type="Pfam" id="PF16313"/>
    </source>
</evidence>
<feature type="domain" description="EcxA zinc-binding" evidence="2">
    <location>
        <begin position="407"/>
        <end position="715"/>
    </location>
</feature>
<dbReference type="InterPro" id="IPR033413">
    <property type="entry name" value="DUF5117"/>
</dbReference>
<keyword evidence="5" id="KW-1185">Reference proteome</keyword>
<evidence type="ECO:0000256" key="1">
    <source>
        <dbReference type="SAM" id="SignalP"/>
    </source>
</evidence>
<dbReference type="InterPro" id="IPR024079">
    <property type="entry name" value="MetalloPept_cat_dom_sf"/>
</dbReference>
<reference evidence="5" key="1">
    <citation type="journal article" date="2018" name="Front. Microbiol.">
        <title>Genome-Based Analysis Reveals the Taxonomy and Diversity of the Family Idiomarinaceae.</title>
        <authorList>
            <person name="Liu Y."/>
            <person name="Lai Q."/>
            <person name="Shao Z."/>
        </authorList>
    </citation>
    <scope>NUCLEOTIDE SEQUENCE [LARGE SCALE GENOMIC DNA]</scope>
    <source>
        <strain evidence="5">R22</strain>
    </source>
</reference>
<feature type="domain" description="DUF5117" evidence="3">
    <location>
        <begin position="85"/>
        <end position="277"/>
    </location>
</feature>
<dbReference type="GO" id="GO:0008237">
    <property type="term" value="F:metallopeptidase activity"/>
    <property type="evidence" value="ECO:0007669"/>
    <property type="project" value="InterPro"/>
</dbReference>
<dbReference type="OrthoDB" id="9776599at2"/>
<comment type="caution">
    <text evidence="4">The sequence shown here is derived from an EMBL/GenBank/DDBJ whole genome shotgun (WGS) entry which is preliminary data.</text>
</comment>
<proteinExistence type="predicted"/>
<evidence type="ECO:0000313" key="4">
    <source>
        <dbReference type="EMBL" id="RUO67265.1"/>
    </source>
</evidence>
<evidence type="ECO:0000313" key="5">
    <source>
        <dbReference type="Proteomes" id="UP000288058"/>
    </source>
</evidence>
<dbReference type="Pfam" id="PF16313">
    <property type="entry name" value="DUF4953"/>
    <property type="match status" value="1"/>
</dbReference>
<dbReference type="AlphaFoldDB" id="A0A432YVB6"/>
<name>A0A432YVB6_9GAMM</name>
<dbReference type="Proteomes" id="UP000288058">
    <property type="component" value="Unassembled WGS sequence"/>
</dbReference>
<dbReference type="CDD" id="cd04276">
    <property type="entry name" value="ZnMc_MMP_like_2"/>
    <property type="match status" value="1"/>
</dbReference>
<feature type="signal peptide" evidence="1">
    <location>
        <begin position="1"/>
        <end position="22"/>
    </location>
</feature>
<evidence type="ECO:0000259" key="3">
    <source>
        <dbReference type="Pfam" id="PF17148"/>
    </source>
</evidence>
<dbReference type="InterPro" id="IPR032534">
    <property type="entry name" value="EcxA_zinc-bd"/>
</dbReference>
<accession>A0A432YVB6</accession>
<feature type="chain" id="PRO_5019326687" evidence="1">
    <location>
        <begin position="23"/>
        <end position="800"/>
    </location>
</feature>
<dbReference type="Gene3D" id="3.40.390.10">
    <property type="entry name" value="Collagenase (Catalytic Domain)"/>
    <property type="match status" value="1"/>
</dbReference>
<keyword evidence="1" id="KW-0732">Signal</keyword>
<dbReference type="EMBL" id="PIQC01000007">
    <property type="protein sequence ID" value="RUO67265.1"/>
    <property type="molecule type" value="Genomic_DNA"/>
</dbReference>
<dbReference type="InterPro" id="IPR034032">
    <property type="entry name" value="Zn_MMP-like_bac"/>
</dbReference>
<protein>
    <submittedName>
        <fullName evidence="4">Peptidase</fullName>
    </submittedName>
</protein>
<dbReference type="Pfam" id="PF17148">
    <property type="entry name" value="DUF5117"/>
    <property type="match status" value="1"/>
</dbReference>
<organism evidence="4 5">
    <name type="scientific">Idiomarina ramblicola</name>
    <dbReference type="NCBI Taxonomy" id="263724"/>
    <lineage>
        <taxon>Bacteria</taxon>
        <taxon>Pseudomonadati</taxon>
        <taxon>Pseudomonadota</taxon>
        <taxon>Gammaproteobacteria</taxon>
        <taxon>Alteromonadales</taxon>
        <taxon>Idiomarinaceae</taxon>
        <taxon>Idiomarina</taxon>
    </lineage>
</organism>
<dbReference type="PANTHER" id="PTHR38478">
    <property type="entry name" value="PEPTIDASE M1A AND M12B"/>
    <property type="match status" value="1"/>
</dbReference>